<dbReference type="eggNOG" id="COG0583">
    <property type="taxonomic scope" value="Bacteria"/>
</dbReference>
<evidence type="ECO:0000256" key="4">
    <source>
        <dbReference type="ARBA" id="ARBA00023163"/>
    </source>
</evidence>
<comment type="similarity">
    <text evidence="1">Belongs to the LysR transcriptional regulatory family.</text>
</comment>
<dbReference type="Pfam" id="PF00126">
    <property type="entry name" value="HTH_1"/>
    <property type="match status" value="1"/>
</dbReference>
<dbReference type="OrthoDB" id="8651113at2"/>
<evidence type="ECO:0000259" key="6">
    <source>
        <dbReference type="PROSITE" id="PS50931"/>
    </source>
</evidence>
<accession>V8QQU0</accession>
<dbReference type="GO" id="GO:0000976">
    <property type="term" value="F:transcription cis-regulatory region binding"/>
    <property type="evidence" value="ECO:0007669"/>
    <property type="project" value="TreeGrafter"/>
</dbReference>
<dbReference type="GO" id="GO:0003700">
    <property type="term" value="F:DNA-binding transcription factor activity"/>
    <property type="evidence" value="ECO:0007669"/>
    <property type="project" value="InterPro"/>
</dbReference>
<protein>
    <recommendedName>
        <fullName evidence="6">HTH lysR-type domain-containing protein</fullName>
    </recommendedName>
</protein>
<evidence type="ECO:0000256" key="2">
    <source>
        <dbReference type="ARBA" id="ARBA00023015"/>
    </source>
</evidence>
<evidence type="ECO:0000313" key="8">
    <source>
        <dbReference type="Proteomes" id="UP000018733"/>
    </source>
</evidence>
<keyword evidence="5" id="KW-1133">Transmembrane helix</keyword>
<organism evidence="7 8">
    <name type="scientific">Advenella kashmirensis W13003</name>
    <dbReference type="NCBI Taxonomy" id="1424334"/>
    <lineage>
        <taxon>Bacteria</taxon>
        <taxon>Pseudomonadati</taxon>
        <taxon>Pseudomonadota</taxon>
        <taxon>Betaproteobacteria</taxon>
        <taxon>Burkholderiales</taxon>
        <taxon>Alcaligenaceae</taxon>
    </lineage>
</organism>
<dbReference type="FunFam" id="1.10.10.10:FF:000001">
    <property type="entry name" value="LysR family transcriptional regulator"/>
    <property type="match status" value="1"/>
</dbReference>
<keyword evidence="4" id="KW-0804">Transcription</keyword>
<proteinExistence type="inferred from homology"/>
<dbReference type="Pfam" id="PF03466">
    <property type="entry name" value="LysR_substrate"/>
    <property type="match status" value="1"/>
</dbReference>
<keyword evidence="2" id="KW-0805">Transcription regulation</keyword>
<dbReference type="HOGENOM" id="CLU_039613_6_1_4"/>
<dbReference type="CDD" id="cd05466">
    <property type="entry name" value="PBP2_LTTR_substrate"/>
    <property type="match status" value="1"/>
</dbReference>
<dbReference type="PRINTS" id="PR00039">
    <property type="entry name" value="HTHLYSR"/>
</dbReference>
<dbReference type="InterPro" id="IPR000847">
    <property type="entry name" value="LysR_HTH_N"/>
</dbReference>
<dbReference type="Gene3D" id="3.40.190.10">
    <property type="entry name" value="Periplasmic binding protein-like II"/>
    <property type="match status" value="2"/>
</dbReference>
<keyword evidence="8" id="KW-1185">Reference proteome</keyword>
<comment type="caution">
    <text evidence="7">The sequence shown here is derived from an EMBL/GenBank/DDBJ whole genome shotgun (WGS) entry which is preliminary data.</text>
</comment>
<dbReference type="InterPro" id="IPR036390">
    <property type="entry name" value="WH_DNA-bd_sf"/>
</dbReference>
<evidence type="ECO:0000256" key="1">
    <source>
        <dbReference type="ARBA" id="ARBA00009437"/>
    </source>
</evidence>
<dbReference type="InterPro" id="IPR005119">
    <property type="entry name" value="LysR_subst-bd"/>
</dbReference>
<dbReference type="Gene3D" id="1.10.10.10">
    <property type="entry name" value="Winged helix-like DNA-binding domain superfamily/Winged helix DNA-binding domain"/>
    <property type="match status" value="1"/>
</dbReference>
<keyword evidence="3" id="KW-0238">DNA-binding</keyword>
<feature type="domain" description="HTH lysR-type" evidence="6">
    <location>
        <begin position="1"/>
        <end position="58"/>
    </location>
</feature>
<dbReference type="STRING" id="1424334.W822_12340"/>
<feature type="transmembrane region" description="Helical" evidence="5">
    <location>
        <begin position="91"/>
        <end position="112"/>
    </location>
</feature>
<evidence type="ECO:0000313" key="7">
    <source>
        <dbReference type="EMBL" id="ETF02341.1"/>
    </source>
</evidence>
<keyword evidence="5" id="KW-0472">Membrane</keyword>
<dbReference type="SUPFAM" id="SSF46785">
    <property type="entry name" value="Winged helix' DNA-binding domain"/>
    <property type="match status" value="1"/>
</dbReference>
<evidence type="ECO:0000256" key="3">
    <source>
        <dbReference type="ARBA" id="ARBA00023125"/>
    </source>
</evidence>
<keyword evidence="5" id="KW-0812">Transmembrane</keyword>
<dbReference type="InterPro" id="IPR036388">
    <property type="entry name" value="WH-like_DNA-bd_sf"/>
</dbReference>
<dbReference type="PATRIC" id="fig|1424334.3.peg.2483"/>
<dbReference type="Proteomes" id="UP000018733">
    <property type="component" value="Unassembled WGS sequence"/>
</dbReference>
<dbReference type="SUPFAM" id="SSF53850">
    <property type="entry name" value="Periplasmic binding protein-like II"/>
    <property type="match status" value="1"/>
</dbReference>
<name>V8QQU0_9BURK</name>
<dbReference type="PANTHER" id="PTHR30126">
    <property type="entry name" value="HTH-TYPE TRANSCRIPTIONAL REGULATOR"/>
    <property type="match status" value="1"/>
</dbReference>
<reference evidence="7 8" key="1">
    <citation type="journal article" date="2014" name="Genome Announc.">
        <title>Draft Genome Sequence of Advenella kashmirensis Strain W13003, a Polycyclic Aromatic Hydrocarbon-Degrading Bacterium.</title>
        <authorList>
            <person name="Wang X."/>
            <person name="Jin D."/>
            <person name="Zhou L."/>
            <person name="Wu L."/>
            <person name="An W."/>
            <person name="Zhao L."/>
        </authorList>
    </citation>
    <scope>NUCLEOTIDE SEQUENCE [LARGE SCALE GENOMIC DNA]</scope>
    <source>
        <strain evidence="7 8">W13003</strain>
    </source>
</reference>
<dbReference type="PANTHER" id="PTHR30126:SF40">
    <property type="entry name" value="HTH-TYPE TRANSCRIPTIONAL REGULATOR GLTR"/>
    <property type="match status" value="1"/>
</dbReference>
<dbReference type="AlphaFoldDB" id="V8QQU0"/>
<gene>
    <name evidence="7" type="ORF">W822_12340</name>
</gene>
<dbReference type="RefSeq" id="WP_024005434.1">
    <property type="nucleotide sequence ID" value="NZ_KI650980.1"/>
</dbReference>
<dbReference type="EMBL" id="AYXT01000010">
    <property type="protein sequence ID" value="ETF02341.1"/>
    <property type="molecule type" value="Genomic_DNA"/>
</dbReference>
<evidence type="ECO:0000256" key="5">
    <source>
        <dbReference type="SAM" id="Phobius"/>
    </source>
</evidence>
<sequence length="294" mass="33002">MNIKLLETFVHIVDAGSFAAASGILHITQSTISARVKELEHYFGVTLFDRSGHRNQLTQQGQALYFEAHDLIERARDLRERIGDTHRMEGLLRLGVVGYIASTWLPILIANLRGRYPTLRIRIHVALTQTLLQHLHEGRLDFALVAGAPADPLLKFDLIAHDTFVWMASPELNIPDHCLNPKGLANWPILSFPEDSHHYPVVKKWFTDAGVPFQIAVSSNNMDVLARLVVRRQGVALLPQGYYTPDINAGKLKVLEVEPEVDGVDFFITYLSTGSNLLIQRVVDAIKMTISEKQ</sequence>
<dbReference type="PROSITE" id="PS50931">
    <property type="entry name" value="HTH_LYSR"/>
    <property type="match status" value="1"/>
</dbReference>